<feature type="signal peptide" evidence="1">
    <location>
        <begin position="1"/>
        <end position="22"/>
    </location>
</feature>
<reference evidence="2" key="2">
    <citation type="journal article" date="2023" name="IMA Fungus">
        <title>Comparative genomic study of the Penicillium genus elucidates a diverse pangenome and 15 lateral gene transfer events.</title>
        <authorList>
            <person name="Petersen C."/>
            <person name="Sorensen T."/>
            <person name="Nielsen M.R."/>
            <person name="Sondergaard T.E."/>
            <person name="Sorensen J.L."/>
            <person name="Fitzpatrick D.A."/>
            <person name="Frisvad J.C."/>
            <person name="Nielsen K.L."/>
        </authorList>
    </citation>
    <scope>NUCLEOTIDE SEQUENCE</scope>
    <source>
        <strain evidence="2">IBT 29495</strain>
    </source>
</reference>
<comment type="caution">
    <text evidence="2">The sequence shown here is derived from an EMBL/GenBank/DDBJ whole genome shotgun (WGS) entry which is preliminary data.</text>
</comment>
<dbReference type="OrthoDB" id="2014201at2759"/>
<keyword evidence="1" id="KW-0732">Signal</keyword>
<feature type="chain" id="PRO_5040916986" description="Nucleotide-diphospho-sugar transferase" evidence="1">
    <location>
        <begin position="23"/>
        <end position="351"/>
    </location>
</feature>
<sequence length="351" mass="40092">MLVVVATCLGVVTLLKLRSTNRFVDSDYGFAVEARKHVNWSRYAYTQYATDRIYLCNSVMLFESLHRLGSKADRVLMYPSDWSVSETSDSRESRMLRYARDHYGVKLKPIEIQMKSGSDERLINATIIIQNEANLATLLSVTWSKSCTKLLAFNQTEYNRVLNLDSDATMLQTMDELFLAPSSPVAMPLAYWKEPGNGIFTSALLLIQPSTAAFDRTMDAISRSNSSTFDMDIMNNMYKDSTLILPHRPYILLTGEFRSNKHEAYLVNSGETWDAEKVFKAAKYLHFSDWPVPKPWIKALPGVVEDSQPQCELNPATGYKDDCRVKNLWLGVYEDFKIRREYICDTAVREG</sequence>
<dbReference type="InterPro" id="IPR029044">
    <property type="entry name" value="Nucleotide-diphossugar_trans"/>
</dbReference>
<dbReference type="EMBL" id="JAPWDS010000002">
    <property type="protein sequence ID" value="KAJ5513114.1"/>
    <property type="molecule type" value="Genomic_DNA"/>
</dbReference>
<protein>
    <recommendedName>
        <fullName evidence="4">Nucleotide-diphospho-sugar transferase</fullName>
    </recommendedName>
</protein>
<dbReference type="InterPro" id="IPR050587">
    <property type="entry name" value="GNT1/Glycosyltrans_8"/>
</dbReference>
<proteinExistence type="predicted"/>
<dbReference type="PANTHER" id="PTHR11183">
    <property type="entry name" value="GLYCOGENIN SUBFAMILY MEMBER"/>
    <property type="match status" value="1"/>
</dbReference>
<evidence type="ECO:0000313" key="2">
    <source>
        <dbReference type="EMBL" id="KAJ5513114.1"/>
    </source>
</evidence>
<evidence type="ECO:0008006" key="4">
    <source>
        <dbReference type="Google" id="ProtNLM"/>
    </source>
</evidence>
<keyword evidence="3" id="KW-1185">Reference proteome</keyword>
<dbReference type="AlphaFoldDB" id="A0A9W9XZH9"/>
<dbReference type="SUPFAM" id="SSF53448">
    <property type="entry name" value="Nucleotide-diphospho-sugar transferases"/>
    <property type="match status" value="1"/>
</dbReference>
<organism evidence="2 3">
    <name type="scientific">Penicillium fimorum</name>
    <dbReference type="NCBI Taxonomy" id="1882269"/>
    <lineage>
        <taxon>Eukaryota</taxon>
        <taxon>Fungi</taxon>
        <taxon>Dikarya</taxon>
        <taxon>Ascomycota</taxon>
        <taxon>Pezizomycotina</taxon>
        <taxon>Eurotiomycetes</taxon>
        <taxon>Eurotiomycetidae</taxon>
        <taxon>Eurotiales</taxon>
        <taxon>Aspergillaceae</taxon>
        <taxon>Penicillium</taxon>
    </lineage>
</organism>
<name>A0A9W9XZH9_9EURO</name>
<evidence type="ECO:0000256" key="1">
    <source>
        <dbReference type="SAM" id="SignalP"/>
    </source>
</evidence>
<dbReference type="Gene3D" id="3.90.550.10">
    <property type="entry name" value="Spore Coat Polysaccharide Biosynthesis Protein SpsA, Chain A"/>
    <property type="match status" value="1"/>
</dbReference>
<reference evidence="2" key="1">
    <citation type="submission" date="2022-12" db="EMBL/GenBank/DDBJ databases">
        <authorList>
            <person name="Petersen C."/>
        </authorList>
    </citation>
    <scope>NUCLEOTIDE SEQUENCE</scope>
    <source>
        <strain evidence="2">IBT 29495</strain>
    </source>
</reference>
<gene>
    <name evidence="2" type="ORF">N7463_002666</name>
</gene>
<accession>A0A9W9XZH9</accession>
<evidence type="ECO:0000313" key="3">
    <source>
        <dbReference type="Proteomes" id="UP001149954"/>
    </source>
</evidence>
<dbReference type="Proteomes" id="UP001149954">
    <property type="component" value="Unassembled WGS sequence"/>
</dbReference>